<evidence type="ECO:0000259" key="5">
    <source>
        <dbReference type="PROSITE" id="PS50125"/>
    </source>
</evidence>
<evidence type="ECO:0000313" key="7">
    <source>
        <dbReference type="RefSeq" id="XP_014673338.1"/>
    </source>
</evidence>
<dbReference type="CDD" id="cd07302">
    <property type="entry name" value="CHD"/>
    <property type="match status" value="2"/>
</dbReference>
<organism evidence="6 7">
    <name type="scientific">Priapulus caudatus</name>
    <name type="common">Priapulid worm</name>
    <dbReference type="NCBI Taxonomy" id="37621"/>
    <lineage>
        <taxon>Eukaryota</taxon>
        <taxon>Metazoa</taxon>
        <taxon>Ecdysozoa</taxon>
        <taxon>Scalidophora</taxon>
        <taxon>Priapulida</taxon>
        <taxon>Priapulimorpha</taxon>
        <taxon>Priapulimorphida</taxon>
        <taxon>Priapulidae</taxon>
        <taxon>Priapulus</taxon>
    </lineage>
</organism>
<accession>A0ABM1EMB7</accession>
<feature type="domain" description="Guanylate cyclase" evidence="5">
    <location>
        <begin position="73"/>
        <end position="208"/>
    </location>
</feature>
<dbReference type="InterPro" id="IPR011990">
    <property type="entry name" value="TPR-like_helical_dom_sf"/>
</dbReference>
<dbReference type="GeneID" id="106813654"/>
<dbReference type="InterPro" id="IPR027417">
    <property type="entry name" value="P-loop_NTPase"/>
</dbReference>
<feature type="region of interest" description="Disordered" evidence="4">
    <location>
        <begin position="1159"/>
        <end position="1191"/>
    </location>
</feature>
<feature type="compositionally biased region" description="Acidic residues" evidence="4">
    <location>
        <begin position="1168"/>
        <end position="1184"/>
    </location>
</feature>
<evidence type="ECO:0000313" key="6">
    <source>
        <dbReference type="Proteomes" id="UP000695022"/>
    </source>
</evidence>
<sequence length="1707" mass="190481">MVSQTRGNSGVKISQSSSRTKFMAKAVVPASHRRELHHRDDSFIFQLATHVPDMVVLRDQNQPMPFRKEFSGILMFADVSGFTSLTEKYSANAKSGADQLTKTLNEYIGAICEGIITADGDILKFAGDAILAVWPCEPDELKGALLKVIHCCLDIQDKYGEWKTDIGVKLRVKMAIACGELCVMFLGNDEFQHYVTTGNTVNDVNKTEKFCEPGWVVLSPYAWSLCDATTMEYQMMDDDQHVRVSAVFTEQPAHYLLRRTYSYFTTVAGLRNESHTFSDINKNLTPVIFSRPFVTASQDSIAEERKKLRFRRSVFLDSEESLVQDLRRYVISPVRKKIDDNQPVEFLSEMREVTIVFMNMVLKETTLREQVYILQKAFEVIYRNVERKRGCMNKIFMFDKGTTFLVIFGLPGYKEEDETANALQAAYRMTNELNATNGILRTSIGVTVGSTFCGVVGHRHRHEYTVIGSNVNKAARLMMYYPGRVTCDEAIRTASRMPPYHFLEMEKLTLKGIANSGTIYEYTENVSVPEGYAMKGKHDSSDQRANLSSRDFEYPLVGRQKEIGIIMDELCLMKSTDSSVNRQQLVVFHGDPGIGKTRLMRAIMDKAEDEGIRVIDCAVSSNDTSHYFAIKTLVSLMLDPEDRMSQHEKEGVLMNRLRDNQELVDSLCLLNDVLNFRFPTSAGLPKIDSATRTKEVHKILQQIVHVVARDQPLLFTVDDAHFMDAESWEFLDDLGCDSAALCCVTMRSLSDGTGLPEAAHHALNDASTLAVAVGGLELDVINALACQMLDVSAVPPQIVTLMKEKSHGVPSWCDQLLRDMYVSGKLLIVKRTDNMQPGVAEESLTRKRQTRRASIAPTSLKLGVTPVEENSVEVRKAEDYVCVIAPGVALEQIQMPDSMKGMLLASKNGTRLKAIRPRPAEVEMSAVRALACRSPRRYILERIIASMRKPARQDSAALQRLMERNKTLECANIALAPKDNAASYVTGQGAALVICGTTDKANGLADAVHQLYVAVFRFKTALMHETAYEVLLENQRIELHVTCARFLENQTYRCLPCGGSDFVPATHLQSTTTGKSLRPKSGRPIGTHRVSGRAAGGNSHMPNGPRPKKQQNVTFATEREVIAASGEVLTSPEVQQDSDSSAVPTFSWLLKLFRNPNPGAKPFGSDENLAENDDNEEEDVDEQNTDAVRGLRRRSSFGGALGEDSAFETEDVDLRNCQCNEVLAYVYPQLVRHWRAAGRSGKTVHALTEAGAAGIATGACAQALSHLYEADQLIKDNVAQKNAEEEAKWTALEEGKEIVEENLLLKKPLDDIAITVLSEGRVQSLIGQALLDSGRHDEAEGHFLASLKALGCPQPTSMASTLAKIVSELIRQYLHREYLGKFFSTCSTYNYDYLVEHTRCLSNLWQVYEQQNRKQRCYLAALQAVNIAEEVGKDFHQLIIAYTLMMVTCSSRCEHEKVELYEGLAMKRCYVLQDTLEADDMATVAHMFSESLEASLMTGRIDQAIKSGMKANKITDRLRDSMMKLRAQPTLARSLILAGRYSTCVDILHGLLYAAGNAGDTTGQIWYYAGCFDIALEAGFQVETFDDCKEFVCSSVIADITFSPSPIPKFILMACMALWYSRKMAWDEAEIWFVRACEVEPENLTAAYMAVHAFSKLVECELLALSNALSVKTYIKKMKQQAQQAVKKLGKSGQVFPRDLPRRLLPR</sequence>
<dbReference type="RefSeq" id="XP_014673338.1">
    <property type="nucleotide sequence ID" value="XM_014817852.1"/>
</dbReference>
<evidence type="ECO:0000256" key="2">
    <source>
        <dbReference type="ARBA" id="ARBA00022840"/>
    </source>
</evidence>
<dbReference type="Proteomes" id="UP000695022">
    <property type="component" value="Unplaced"/>
</dbReference>
<keyword evidence="6" id="KW-1185">Reference proteome</keyword>
<dbReference type="PROSITE" id="PS50125">
    <property type="entry name" value="GUANYLATE_CYCLASE_2"/>
    <property type="match status" value="2"/>
</dbReference>
<protein>
    <submittedName>
        <fullName evidence="7">Adenylate cyclase type 10-like</fullName>
    </submittedName>
</protein>
<keyword evidence="3" id="KW-0456">Lyase</keyword>
<dbReference type="Gene3D" id="1.25.40.10">
    <property type="entry name" value="Tetratricopeptide repeat domain"/>
    <property type="match status" value="1"/>
</dbReference>
<dbReference type="Pfam" id="PF13191">
    <property type="entry name" value="AAA_16"/>
    <property type="match status" value="1"/>
</dbReference>
<evidence type="ECO:0000256" key="1">
    <source>
        <dbReference type="ARBA" id="ARBA00022741"/>
    </source>
</evidence>
<dbReference type="InterPro" id="IPR041664">
    <property type="entry name" value="AAA_16"/>
</dbReference>
<dbReference type="PANTHER" id="PTHR16305:SF28">
    <property type="entry name" value="GUANYLATE CYCLASE DOMAIN-CONTAINING PROTEIN"/>
    <property type="match status" value="1"/>
</dbReference>
<dbReference type="PANTHER" id="PTHR16305">
    <property type="entry name" value="TESTICULAR SOLUBLE ADENYLYL CYCLASE"/>
    <property type="match status" value="1"/>
</dbReference>
<dbReference type="SUPFAM" id="SSF52540">
    <property type="entry name" value="P-loop containing nucleoside triphosphate hydrolases"/>
    <property type="match status" value="1"/>
</dbReference>
<dbReference type="InterPro" id="IPR001054">
    <property type="entry name" value="A/G_cyclase"/>
</dbReference>
<feature type="domain" description="Guanylate cyclase" evidence="5">
    <location>
        <begin position="401"/>
        <end position="478"/>
    </location>
</feature>
<dbReference type="Pfam" id="PF00211">
    <property type="entry name" value="Guanylate_cyc"/>
    <property type="match status" value="2"/>
</dbReference>
<feature type="region of interest" description="Disordered" evidence="4">
    <location>
        <begin position="1070"/>
        <end position="1111"/>
    </location>
</feature>
<proteinExistence type="predicted"/>
<gene>
    <name evidence="7" type="primary">LOC106813654</name>
</gene>
<dbReference type="Gene3D" id="3.40.50.300">
    <property type="entry name" value="P-loop containing nucleotide triphosphate hydrolases"/>
    <property type="match status" value="1"/>
</dbReference>
<dbReference type="InterPro" id="IPR029787">
    <property type="entry name" value="Nucleotide_cyclase"/>
</dbReference>
<reference evidence="7" key="1">
    <citation type="submission" date="2025-08" db="UniProtKB">
        <authorList>
            <consortium name="RefSeq"/>
        </authorList>
    </citation>
    <scope>IDENTIFICATION</scope>
</reference>
<keyword evidence="1" id="KW-0547">Nucleotide-binding</keyword>
<name>A0ABM1EMB7_PRICU</name>
<dbReference type="Gene3D" id="3.30.70.1230">
    <property type="entry name" value="Nucleotide cyclase"/>
    <property type="match status" value="2"/>
</dbReference>
<evidence type="ECO:0000256" key="3">
    <source>
        <dbReference type="ARBA" id="ARBA00023239"/>
    </source>
</evidence>
<dbReference type="SUPFAM" id="SSF55073">
    <property type="entry name" value="Nucleotide cyclase"/>
    <property type="match status" value="2"/>
</dbReference>
<dbReference type="SMART" id="SM00044">
    <property type="entry name" value="CYCc"/>
    <property type="match status" value="1"/>
</dbReference>
<keyword evidence="2" id="KW-0067">ATP-binding</keyword>
<evidence type="ECO:0000256" key="4">
    <source>
        <dbReference type="SAM" id="MobiDB-lite"/>
    </source>
</evidence>